<evidence type="ECO:0000256" key="2">
    <source>
        <dbReference type="ARBA" id="ARBA00023239"/>
    </source>
</evidence>
<evidence type="ECO:0000259" key="3">
    <source>
        <dbReference type="SMART" id="SM01007"/>
    </source>
</evidence>
<evidence type="ECO:0000256" key="1">
    <source>
        <dbReference type="ARBA" id="ARBA00022723"/>
    </source>
</evidence>
<feature type="domain" description="Class II aldolase/adducin N-terminal" evidence="3">
    <location>
        <begin position="9"/>
        <end position="187"/>
    </location>
</feature>
<protein>
    <submittedName>
        <fullName evidence="4">Ribulose-5-phosphate 4-epimerase/fuculose-1-phosphate aldolase</fullName>
    </submittedName>
</protein>
<dbReference type="Pfam" id="PF00596">
    <property type="entry name" value="Aldolase_II"/>
    <property type="match status" value="1"/>
</dbReference>
<dbReference type="PANTHER" id="PTHR22789">
    <property type="entry name" value="FUCULOSE PHOSPHATE ALDOLASE"/>
    <property type="match status" value="1"/>
</dbReference>
<keyword evidence="2" id="KW-0456">Lyase</keyword>
<dbReference type="InterPro" id="IPR050197">
    <property type="entry name" value="Aldolase_class_II_sugar_metab"/>
</dbReference>
<gene>
    <name evidence="4" type="ORF">J2S57_007004</name>
</gene>
<evidence type="ECO:0000313" key="5">
    <source>
        <dbReference type="Proteomes" id="UP001235712"/>
    </source>
</evidence>
<sequence>MSDLLTSRDALVEAGRHLVSLGLSPGTSGNISVRVGDRMIITPTNESMGELDPSRLAVLSLSGEHLEGPRPSKEFTLHRAFYRRLPEAGAVVHLHSVHAVAAACLPPWSAASAVAPITPYFVMRVGQTPLISYAPPGDSAQADELEALDVPCRAALLANHGSVVAADDLGAAVNAAVELEEACKLSLLTAGRPVSLLTHEQAVSLAAKYGSFWG</sequence>
<comment type="caution">
    <text evidence="4">The sequence shown here is derived from an EMBL/GenBank/DDBJ whole genome shotgun (WGS) entry which is preliminary data.</text>
</comment>
<reference evidence="4 5" key="1">
    <citation type="submission" date="2023-07" db="EMBL/GenBank/DDBJ databases">
        <title>Sequencing the genomes of 1000 actinobacteria strains.</title>
        <authorList>
            <person name="Klenk H.-P."/>
        </authorList>
    </citation>
    <scope>NUCLEOTIDE SEQUENCE [LARGE SCALE GENOMIC DNA]</scope>
    <source>
        <strain evidence="4 5">DSM 44388</strain>
    </source>
</reference>
<keyword evidence="1" id="KW-0479">Metal-binding</keyword>
<proteinExistence type="predicted"/>
<dbReference type="PANTHER" id="PTHR22789:SF0">
    <property type="entry name" value="3-OXO-TETRONATE 4-PHOSPHATE DECARBOXYLASE-RELATED"/>
    <property type="match status" value="1"/>
</dbReference>
<dbReference type="InterPro" id="IPR036409">
    <property type="entry name" value="Aldolase_II/adducin_N_sf"/>
</dbReference>
<dbReference type="RefSeq" id="WP_307250848.1">
    <property type="nucleotide sequence ID" value="NZ_JAUSQZ010000001.1"/>
</dbReference>
<organism evidence="4 5">
    <name type="scientific">Kineosporia succinea</name>
    <dbReference type="NCBI Taxonomy" id="84632"/>
    <lineage>
        <taxon>Bacteria</taxon>
        <taxon>Bacillati</taxon>
        <taxon>Actinomycetota</taxon>
        <taxon>Actinomycetes</taxon>
        <taxon>Kineosporiales</taxon>
        <taxon>Kineosporiaceae</taxon>
        <taxon>Kineosporia</taxon>
    </lineage>
</organism>
<dbReference type="InterPro" id="IPR001303">
    <property type="entry name" value="Aldolase_II/adducin_N"/>
</dbReference>
<dbReference type="Proteomes" id="UP001235712">
    <property type="component" value="Unassembled WGS sequence"/>
</dbReference>
<name>A0ABT9PGI8_9ACTN</name>
<dbReference type="EMBL" id="JAUSQZ010000001">
    <property type="protein sequence ID" value="MDP9831255.1"/>
    <property type="molecule type" value="Genomic_DNA"/>
</dbReference>
<dbReference type="SMART" id="SM01007">
    <property type="entry name" value="Aldolase_II"/>
    <property type="match status" value="1"/>
</dbReference>
<accession>A0ABT9PGI8</accession>
<evidence type="ECO:0000313" key="4">
    <source>
        <dbReference type="EMBL" id="MDP9831255.1"/>
    </source>
</evidence>
<dbReference type="Gene3D" id="3.40.225.10">
    <property type="entry name" value="Class II aldolase/adducin N-terminal domain"/>
    <property type="match status" value="1"/>
</dbReference>
<keyword evidence="5" id="KW-1185">Reference proteome</keyword>
<dbReference type="SUPFAM" id="SSF53639">
    <property type="entry name" value="AraD/HMP-PK domain-like"/>
    <property type="match status" value="1"/>
</dbReference>